<dbReference type="Pfam" id="PF00498">
    <property type="entry name" value="FHA"/>
    <property type="match status" value="1"/>
</dbReference>
<feature type="compositionally biased region" description="Polar residues" evidence="1">
    <location>
        <begin position="135"/>
        <end position="146"/>
    </location>
</feature>
<reference evidence="3" key="1">
    <citation type="submission" date="2023-07" db="EMBL/GenBank/DDBJ databases">
        <authorList>
            <consortium name="CYATHOMIX"/>
        </authorList>
    </citation>
    <scope>NUCLEOTIDE SEQUENCE</scope>
    <source>
        <strain evidence="3">N/A</strain>
    </source>
</reference>
<comment type="caution">
    <text evidence="3">The sequence shown here is derived from an EMBL/GenBank/DDBJ whole genome shotgun (WGS) entry which is preliminary data.</text>
</comment>
<feature type="region of interest" description="Disordered" evidence="1">
    <location>
        <begin position="109"/>
        <end position="157"/>
    </location>
</feature>
<feature type="domain" description="FHA" evidence="2">
    <location>
        <begin position="24"/>
        <end position="76"/>
    </location>
</feature>
<feature type="region of interest" description="Disordered" evidence="1">
    <location>
        <begin position="205"/>
        <end position="227"/>
    </location>
</feature>
<sequence>MSSVQVLDKSGKVLYTFESVGGSVSVGRDKKKCAIALPVDAQGVSRIHGSLTWDGQEKLTYSDASTYGTMVDGKMVKAASKDIADGSHVLVGDVELVISFPRRPASAASYSEDESQATVMSLRGKRKSATPEPVLNSSKRSKLNITSLSQSRQSQKKLPIVEEVDDDVILAEDTPPSRIVDQKAALSDKSTSFVSDSLSIHSNGVPTQSVTTNNASSTQSSSSIFKTAPRKKKQSIFAPNRKPYEKVISTRVLAEDTFMNPSRQTTTVKEQSNNVDVTCIPDTCAENAPQNTSRKRELSLNSFSTLQGPSPQRSDTFQKSLQPENGKESEKGPLRNLNGSLPIKKARISDTIREKTKPPLNEASAGEPAEAEKLPDMYDILKLVSTGKHYDHLEGDTETVDEKGLEIERVVAKLDDLVCYADIERPPTRNTTCTPGSSTSSHSSVNFKRFRKASQGRFNASLSSANLTCRIAGNEDLVDFRQLAR</sequence>
<feature type="compositionally biased region" description="Basic and acidic residues" evidence="1">
    <location>
        <begin position="347"/>
        <end position="357"/>
    </location>
</feature>
<proteinExistence type="predicted"/>
<feature type="region of interest" description="Disordered" evidence="1">
    <location>
        <begin position="303"/>
        <end position="369"/>
    </location>
</feature>
<dbReference type="InterPro" id="IPR000253">
    <property type="entry name" value="FHA_dom"/>
</dbReference>
<accession>A0AA36HBX4</accession>
<evidence type="ECO:0000313" key="4">
    <source>
        <dbReference type="Proteomes" id="UP001176961"/>
    </source>
</evidence>
<evidence type="ECO:0000256" key="1">
    <source>
        <dbReference type="SAM" id="MobiDB-lite"/>
    </source>
</evidence>
<evidence type="ECO:0000259" key="2">
    <source>
        <dbReference type="PROSITE" id="PS50006"/>
    </source>
</evidence>
<feature type="compositionally biased region" description="Low complexity" evidence="1">
    <location>
        <begin position="207"/>
        <end position="223"/>
    </location>
</feature>
<organism evidence="3 4">
    <name type="scientific">Cylicocyclus nassatus</name>
    <name type="common">Nematode worm</name>
    <dbReference type="NCBI Taxonomy" id="53992"/>
    <lineage>
        <taxon>Eukaryota</taxon>
        <taxon>Metazoa</taxon>
        <taxon>Ecdysozoa</taxon>
        <taxon>Nematoda</taxon>
        <taxon>Chromadorea</taxon>
        <taxon>Rhabditida</taxon>
        <taxon>Rhabditina</taxon>
        <taxon>Rhabditomorpha</taxon>
        <taxon>Strongyloidea</taxon>
        <taxon>Strongylidae</taxon>
        <taxon>Cylicocyclus</taxon>
    </lineage>
</organism>
<dbReference type="PROSITE" id="PS50006">
    <property type="entry name" value="FHA_DOMAIN"/>
    <property type="match status" value="1"/>
</dbReference>
<dbReference type="AlphaFoldDB" id="A0AA36HBX4"/>
<dbReference type="Proteomes" id="UP001176961">
    <property type="component" value="Unassembled WGS sequence"/>
</dbReference>
<dbReference type="SMART" id="SM00240">
    <property type="entry name" value="FHA"/>
    <property type="match status" value="1"/>
</dbReference>
<feature type="compositionally biased region" description="Polar residues" evidence="1">
    <location>
        <begin position="303"/>
        <end position="323"/>
    </location>
</feature>
<dbReference type="EMBL" id="CATQJL010000316">
    <property type="protein sequence ID" value="CAJ0607410.1"/>
    <property type="molecule type" value="Genomic_DNA"/>
</dbReference>
<feature type="compositionally biased region" description="Low complexity" evidence="1">
    <location>
        <begin position="147"/>
        <end position="157"/>
    </location>
</feature>
<dbReference type="CDD" id="cd00060">
    <property type="entry name" value="FHA"/>
    <property type="match status" value="1"/>
</dbReference>
<protein>
    <recommendedName>
        <fullName evidence="2">FHA domain-containing protein</fullName>
    </recommendedName>
</protein>
<dbReference type="Gene3D" id="2.60.200.20">
    <property type="match status" value="1"/>
</dbReference>
<evidence type="ECO:0000313" key="3">
    <source>
        <dbReference type="EMBL" id="CAJ0607410.1"/>
    </source>
</evidence>
<keyword evidence="4" id="KW-1185">Reference proteome</keyword>
<name>A0AA36HBX4_CYLNA</name>
<dbReference type="SUPFAM" id="SSF49879">
    <property type="entry name" value="SMAD/FHA domain"/>
    <property type="match status" value="1"/>
</dbReference>
<gene>
    <name evidence="3" type="ORF">CYNAS_LOCUS19393</name>
</gene>
<dbReference type="InterPro" id="IPR008984">
    <property type="entry name" value="SMAD_FHA_dom_sf"/>
</dbReference>